<dbReference type="InterPro" id="IPR042201">
    <property type="entry name" value="FH2_Formin_sf"/>
</dbReference>
<gene>
    <name evidence="3" type="ORF">J1605_011470</name>
</gene>
<name>A0AB34GQ31_ESCRO</name>
<accession>A0AB34GQ31</accession>
<dbReference type="Pfam" id="PF02181">
    <property type="entry name" value="FH2"/>
    <property type="match status" value="1"/>
</dbReference>
<reference evidence="3 4" key="1">
    <citation type="submission" date="2022-11" db="EMBL/GenBank/DDBJ databases">
        <title>Whole genome sequence of Eschrichtius robustus ER-17-0199.</title>
        <authorList>
            <person name="Bruniche-Olsen A."/>
            <person name="Black A.N."/>
            <person name="Fields C.J."/>
            <person name="Walden K."/>
            <person name="Dewoody J.A."/>
        </authorList>
    </citation>
    <scope>NUCLEOTIDE SEQUENCE [LARGE SCALE GENOMIC DNA]</scope>
    <source>
        <strain evidence="3">ER-17-0199</strain>
        <tissue evidence="3">Blubber</tissue>
    </source>
</reference>
<dbReference type="SUPFAM" id="SSF101447">
    <property type="entry name" value="Formin homology 2 domain (FH2 domain)"/>
    <property type="match status" value="1"/>
</dbReference>
<comment type="caution">
    <text evidence="3">The sequence shown here is derived from an EMBL/GenBank/DDBJ whole genome shotgun (WGS) entry which is preliminary data.</text>
</comment>
<feature type="domain" description="FH2" evidence="2">
    <location>
        <begin position="130"/>
        <end position="223"/>
    </location>
</feature>
<evidence type="ECO:0000256" key="1">
    <source>
        <dbReference type="SAM" id="MobiDB-lite"/>
    </source>
</evidence>
<keyword evidence="4" id="KW-1185">Reference proteome</keyword>
<evidence type="ECO:0000313" key="4">
    <source>
        <dbReference type="Proteomes" id="UP001159641"/>
    </source>
</evidence>
<organism evidence="3 4">
    <name type="scientific">Eschrichtius robustus</name>
    <name type="common">California gray whale</name>
    <name type="synonym">Eschrichtius gibbosus</name>
    <dbReference type="NCBI Taxonomy" id="9764"/>
    <lineage>
        <taxon>Eukaryota</taxon>
        <taxon>Metazoa</taxon>
        <taxon>Chordata</taxon>
        <taxon>Craniata</taxon>
        <taxon>Vertebrata</taxon>
        <taxon>Euteleostomi</taxon>
        <taxon>Mammalia</taxon>
        <taxon>Eutheria</taxon>
        <taxon>Laurasiatheria</taxon>
        <taxon>Artiodactyla</taxon>
        <taxon>Whippomorpha</taxon>
        <taxon>Cetacea</taxon>
        <taxon>Mysticeti</taxon>
        <taxon>Eschrichtiidae</taxon>
        <taxon>Eschrichtius</taxon>
    </lineage>
</organism>
<dbReference type="Proteomes" id="UP001159641">
    <property type="component" value="Unassembled WGS sequence"/>
</dbReference>
<evidence type="ECO:0000259" key="2">
    <source>
        <dbReference type="Pfam" id="PF02181"/>
    </source>
</evidence>
<proteinExistence type="predicted"/>
<dbReference type="AlphaFoldDB" id="A0AB34GQ31"/>
<sequence>MNHFELLCHAELLNLRLEWSKGVVEQERTKAQFELQAFHIRGEHAVITARLEETIENLKYEIEHRWRGECEEMRDVCVSTDDDCPPKTFRNVCIQTDRETFLKPCEGPAPPPPPGLFFGVNASASQCPRKPAVEPSCPMKPLYWTRIQISDKSQNSTPTLWDSLEEPDIRDTSEFEYLFSKDTPQQKKKPLSESYEKKNKIKKLRKPETVGNSKIRLQYLRLTQSHASAQEAASVQQLKKCYSD</sequence>
<dbReference type="InterPro" id="IPR015425">
    <property type="entry name" value="FH2_Formin"/>
</dbReference>
<evidence type="ECO:0000313" key="3">
    <source>
        <dbReference type="EMBL" id="KAJ8780555.1"/>
    </source>
</evidence>
<dbReference type="EMBL" id="JAIQCJ010002154">
    <property type="protein sequence ID" value="KAJ8780555.1"/>
    <property type="molecule type" value="Genomic_DNA"/>
</dbReference>
<protein>
    <recommendedName>
        <fullName evidence="2">FH2 domain-containing protein</fullName>
    </recommendedName>
</protein>
<feature type="region of interest" description="Disordered" evidence="1">
    <location>
        <begin position="181"/>
        <end position="209"/>
    </location>
</feature>
<dbReference type="Gene3D" id="1.20.58.2220">
    <property type="entry name" value="Formin, FH2 domain"/>
    <property type="match status" value="1"/>
</dbReference>